<keyword evidence="2" id="KW-1185">Reference proteome</keyword>
<name>A0A4D6M3R4_VIGUN</name>
<gene>
    <name evidence="1" type="ORF">DEO72_LG6g679</name>
</gene>
<organism evidence="1 2">
    <name type="scientific">Vigna unguiculata</name>
    <name type="common">Cowpea</name>
    <dbReference type="NCBI Taxonomy" id="3917"/>
    <lineage>
        <taxon>Eukaryota</taxon>
        <taxon>Viridiplantae</taxon>
        <taxon>Streptophyta</taxon>
        <taxon>Embryophyta</taxon>
        <taxon>Tracheophyta</taxon>
        <taxon>Spermatophyta</taxon>
        <taxon>Magnoliopsida</taxon>
        <taxon>eudicotyledons</taxon>
        <taxon>Gunneridae</taxon>
        <taxon>Pentapetalae</taxon>
        <taxon>rosids</taxon>
        <taxon>fabids</taxon>
        <taxon>Fabales</taxon>
        <taxon>Fabaceae</taxon>
        <taxon>Papilionoideae</taxon>
        <taxon>50 kb inversion clade</taxon>
        <taxon>NPAAA clade</taxon>
        <taxon>indigoferoid/millettioid clade</taxon>
        <taxon>Phaseoleae</taxon>
        <taxon>Vigna</taxon>
    </lineage>
</organism>
<evidence type="ECO:0000313" key="2">
    <source>
        <dbReference type="Proteomes" id="UP000501690"/>
    </source>
</evidence>
<dbReference type="AlphaFoldDB" id="A0A4D6M3R4"/>
<dbReference type="EMBL" id="CP039350">
    <property type="protein sequence ID" value="QCD95979.1"/>
    <property type="molecule type" value="Genomic_DNA"/>
</dbReference>
<protein>
    <submittedName>
        <fullName evidence="1">Uncharacterized protein</fullName>
    </submittedName>
</protein>
<proteinExistence type="predicted"/>
<evidence type="ECO:0000313" key="1">
    <source>
        <dbReference type="EMBL" id="QCD95979.1"/>
    </source>
</evidence>
<reference evidence="1 2" key="1">
    <citation type="submission" date="2019-04" db="EMBL/GenBank/DDBJ databases">
        <title>An improved genome assembly and genetic linkage map for asparagus bean, Vigna unguiculata ssp. sesquipedialis.</title>
        <authorList>
            <person name="Xia Q."/>
            <person name="Zhang R."/>
            <person name="Dong Y."/>
        </authorList>
    </citation>
    <scope>NUCLEOTIDE SEQUENCE [LARGE SCALE GENOMIC DNA]</scope>
    <source>
        <tissue evidence="1">Leaf</tissue>
    </source>
</reference>
<sequence length="145" mass="16219">MRNCTCEREIEEKGRGSENGIVSHRTAPALEFIFGPLLKLFLSTVREPFFCKFPLIKLSVAFIVAHQIPPTRKQFVPTVVDEITAERSRRWLTESIEVAGFSLETDVLLVIFVTTSCLQLKPPLHEVPSTDLGQTSNATSSNDDN</sequence>
<dbReference type="Proteomes" id="UP000501690">
    <property type="component" value="Linkage Group LG6"/>
</dbReference>
<accession>A0A4D6M3R4</accession>